<sequence length="143" mass="16262">MESKYLFVYGSLLSGFKNPAYEYIARYFEFVGPATAPGTLYDLGDYPAATPDDATHQIVGELYKIRNEHQLSFAIAQLDDYEGVNPEQGETPNYKRALSNISYDHNDVSAWVYWFNHNISDKPIVASGDVLEYLKAKTENNQY</sequence>
<dbReference type="EMBL" id="CP007035">
    <property type="protein sequence ID" value="AHF17808.1"/>
    <property type="molecule type" value="Genomic_DNA"/>
</dbReference>
<dbReference type="Proteomes" id="UP000003586">
    <property type="component" value="Chromosome"/>
</dbReference>
<dbReference type="KEGG" id="nso:NIASO_14580"/>
<dbReference type="AlphaFoldDB" id="W0F7M7"/>
<dbReference type="Pfam" id="PF06094">
    <property type="entry name" value="GGACT"/>
    <property type="match status" value="1"/>
</dbReference>
<dbReference type="RefSeq" id="WP_008586651.1">
    <property type="nucleotide sequence ID" value="NZ_CP007035.1"/>
</dbReference>
<protein>
    <recommendedName>
        <fullName evidence="1">Gamma-glutamylcyclotransferase AIG2-like domain-containing protein</fullName>
    </recommendedName>
</protein>
<feature type="domain" description="Gamma-glutamylcyclotransferase AIG2-like" evidence="1">
    <location>
        <begin position="6"/>
        <end position="129"/>
    </location>
</feature>
<dbReference type="InterPro" id="IPR036568">
    <property type="entry name" value="GGCT-like_sf"/>
</dbReference>
<dbReference type="HOGENOM" id="CLU_083466_4_0_10"/>
<evidence type="ECO:0000313" key="2">
    <source>
        <dbReference type="EMBL" id="AHF17808.1"/>
    </source>
</evidence>
<evidence type="ECO:0000259" key="1">
    <source>
        <dbReference type="Pfam" id="PF06094"/>
    </source>
</evidence>
<dbReference type="Gene3D" id="3.10.490.10">
    <property type="entry name" value="Gamma-glutamyl cyclotransferase-like"/>
    <property type="match status" value="1"/>
</dbReference>
<organism evidence="2 3">
    <name type="scientific">Niabella soli DSM 19437</name>
    <dbReference type="NCBI Taxonomy" id="929713"/>
    <lineage>
        <taxon>Bacteria</taxon>
        <taxon>Pseudomonadati</taxon>
        <taxon>Bacteroidota</taxon>
        <taxon>Chitinophagia</taxon>
        <taxon>Chitinophagales</taxon>
        <taxon>Chitinophagaceae</taxon>
        <taxon>Niabella</taxon>
    </lineage>
</organism>
<reference evidence="2 3" key="1">
    <citation type="submission" date="2013-12" db="EMBL/GenBank/DDBJ databases">
        <authorList>
            <consortium name="DOE Joint Genome Institute"/>
            <person name="Eisen J."/>
            <person name="Huntemann M."/>
            <person name="Han J."/>
            <person name="Chen A."/>
            <person name="Kyrpides N."/>
            <person name="Mavromatis K."/>
            <person name="Markowitz V."/>
            <person name="Palaniappan K."/>
            <person name="Ivanova N."/>
            <person name="Schaumberg A."/>
            <person name="Pati A."/>
            <person name="Liolios K."/>
            <person name="Nordberg H.P."/>
            <person name="Cantor M.N."/>
            <person name="Hua S.X."/>
            <person name="Woyke T."/>
        </authorList>
    </citation>
    <scope>NUCLEOTIDE SEQUENCE [LARGE SCALE GENOMIC DNA]</scope>
    <source>
        <strain evidence="3">DSM 19437</strain>
    </source>
</reference>
<accession>W0F7M7</accession>
<proteinExistence type="predicted"/>
<gene>
    <name evidence="2" type="ORF">NIASO_14580</name>
</gene>
<keyword evidence="3" id="KW-1185">Reference proteome</keyword>
<dbReference type="InterPro" id="IPR013024">
    <property type="entry name" value="GGCT-like"/>
</dbReference>
<dbReference type="eggNOG" id="COG2105">
    <property type="taxonomic scope" value="Bacteria"/>
</dbReference>
<dbReference type="SUPFAM" id="SSF110857">
    <property type="entry name" value="Gamma-glutamyl cyclotransferase-like"/>
    <property type="match status" value="1"/>
</dbReference>
<dbReference type="STRING" id="929713.NIASO_14580"/>
<dbReference type="InterPro" id="IPR009288">
    <property type="entry name" value="AIG2-like_dom"/>
</dbReference>
<evidence type="ECO:0000313" key="3">
    <source>
        <dbReference type="Proteomes" id="UP000003586"/>
    </source>
</evidence>
<dbReference type="OrthoDB" id="482277at2"/>
<dbReference type="CDD" id="cd06661">
    <property type="entry name" value="GGCT_like"/>
    <property type="match status" value="1"/>
</dbReference>
<name>W0F7M7_9BACT</name>